<gene>
    <name evidence="2" type="ORF">E6C51_03790</name>
</gene>
<evidence type="ECO:0000313" key="3">
    <source>
        <dbReference type="Proteomes" id="UP000310754"/>
    </source>
</evidence>
<dbReference type="PANTHER" id="PTHR40265:SF1">
    <property type="entry name" value="GLYOXALASE-LIKE DOMAIN-CONTAINING PROTEIN"/>
    <property type="match status" value="1"/>
</dbReference>
<dbReference type="SUPFAM" id="SSF54593">
    <property type="entry name" value="Glyoxalase/Bleomycin resistance protein/Dihydroxybiphenyl dioxygenase"/>
    <property type="match status" value="1"/>
</dbReference>
<reference evidence="2 3" key="1">
    <citation type="submission" date="2019-04" db="EMBL/GenBank/DDBJ databases">
        <title>Rhizobium terrae sp. nov., isolated from a paddy soil.</title>
        <authorList>
            <person name="Lin S.-Y."/>
            <person name="Hameed A."/>
            <person name="Huang H.-I."/>
            <person name="Young C.-C."/>
        </authorList>
    </citation>
    <scope>NUCLEOTIDE SEQUENCE [LARGE SCALE GENOMIC DNA]</scope>
    <source>
        <strain evidence="2 3">CC-HIH110</strain>
    </source>
</reference>
<dbReference type="AlphaFoldDB" id="A0A4S4A0X5"/>
<keyword evidence="3" id="KW-1185">Reference proteome</keyword>
<feature type="domain" description="Glyoxalase-like" evidence="1">
    <location>
        <begin position="4"/>
        <end position="183"/>
    </location>
</feature>
<dbReference type="InterPro" id="IPR025870">
    <property type="entry name" value="Glyoxalase-like_dom"/>
</dbReference>
<dbReference type="EMBL" id="SSOA01000002">
    <property type="protein sequence ID" value="THF51966.1"/>
    <property type="molecule type" value="Genomic_DNA"/>
</dbReference>
<protein>
    <submittedName>
        <fullName evidence="2">VOC family protein</fullName>
    </submittedName>
</protein>
<dbReference type="Proteomes" id="UP000310754">
    <property type="component" value="Unassembled WGS sequence"/>
</dbReference>
<dbReference type="Gene3D" id="3.10.180.10">
    <property type="entry name" value="2,3-Dihydroxybiphenyl 1,2-Dioxygenase, domain 1"/>
    <property type="match status" value="1"/>
</dbReference>
<sequence>MRSMDHLVLPVSDLEIARTRLQSLGFTVAANGRHPFGTENACVFLPDKTYLEPLAVADPAEAEDAIAHGNLFVARDRFFRQHRAEGLSAIVVQSDDAFADREAFTAAGVGEGGDILEFSRPVRLPDGQERISSFRLAFAIDPLVETFFLFACQRLNPLSVDRDVLEKHANGALGVKRILIQTGQNNYQALMTPVFGCASREITNGQAFDAGNTSVEVVVGNDANIGIIVLALVFTVADLEVTAAALAANGVSHVRTQDEIVVPAAPGQGVTFLFEENA</sequence>
<dbReference type="Pfam" id="PF13468">
    <property type="entry name" value="Glyoxalase_3"/>
    <property type="match status" value="1"/>
</dbReference>
<dbReference type="PANTHER" id="PTHR40265">
    <property type="entry name" value="BLL2707 PROTEIN"/>
    <property type="match status" value="1"/>
</dbReference>
<dbReference type="InterPro" id="IPR029068">
    <property type="entry name" value="Glyas_Bleomycin-R_OHBP_Dase"/>
</dbReference>
<organism evidence="2 3">
    <name type="scientific">Allorhizobium terrae</name>
    <dbReference type="NCBI Taxonomy" id="1848972"/>
    <lineage>
        <taxon>Bacteria</taxon>
        <taxon>Pseudomonadati</taxon>
        <taxon>Pseudomonadota</taxon>
        <taxon>Alphaproteobacteria</taxon>
        <taxon>Hyphomicrobiales</taxon>
        <taxon>Rhizobiaceae</taxon>
        <taxon>Rhizobium/Agrobacterium group</taxon>
        <taxon>Allorhizobium</taxon>
    </lineage>
</organism>
<evidence type="ECO:0000259" key="1">
    <source>
        <dbReference type="Pfam" id="PF13468"/>
    </source>
</evidence>
<accession>A0A4S4A0X5</accession>
<name>A0A4S4A0X5_9HYPH</name>
<evidence type="ECO:0000313" key="2">
    <source>
        <dbReference type="EMBL" id="THF51966.1"/>
    </source>
</evidence>
<dbReference type="RefSeq" id="WP_190235096.1">
    <property type="nucleotide sequence ID" value="NZ_SSOA01000002.1"/>
</dbReference>
<comment type="caution">
    <text evidence="2">The sequence shown here is derived from an EMBL/GenBank/DDBJ whole genome shotgun (WGS) entry which is preliminary data.</text>
</comment>
<proteinExistence type="predicted"/>